<evidence type="ECO:0000313" key="3">
    <source>
        <dbReference type="Proteomes" id="UP000019103"/>
    </source>
</evidence>
<keyword evidence="1" id="KW-0812">Transmembrane</keyword>
<organism evidence="2 3">
    <name type="scientific">Plasmodium falciparum (isolate Palo Alto / Uganda)</name>
    <dbReference type="NCBI Taxonomy" id="57270"/>
    <lineage>
        <taxon>Eukaryota</taxon>
        <taxon>Sar</taxon>
        <taxon>Alveolata</taxon>
        <taxon>Apicomplexa</taxon>
        <taxon>Aconoidasida</taxon>
        <taxon>Haemosporida</taxon>
        <taxon>Plasmodiidae</taxon>
        <taxon>Plasmodium</taxon>
        <taxon>Plasmodium (Laverania)</taxon>
    </lineage>
</organism>
<protein>
    <submittedName>
        <fullName evidence="2">Uncharacterized protein</fullName>
    </submittedName>
</protein>
<reference evidence="2 3" key="1">
    <citation type="submission" date="2013-02" db="EMBL/GenBank/DDBJ databases">
        <title>The Genome Annotation of Plasmodium falciparum Palo Alto/Uganda.</title>
        <authorList>
            <consortium name="The Broad Institute Genome Sequencing Platform"/>
            <consortium name="The Broad Institute Genome Sequencing Center for Infectious Disease"/>
            <person name="Neafsey D."/>
            <person name="Hoffman S."/>
            <person name="Volkman S."/>
            <person name="Rosenthal P."/>
            <person name="Walker B."/>
            <person name="Young S.K."/>
            <person name="Zeng Q."/>
            <person name="Gargeya S."/>
            <person name="Fitzgerald M."/>
            <person name="Haas B."/>
            <person name="Abouelleil A."/>
            <person name="Allen A.W."/>
            <person name="Alvarado L."/>
            <person name="Arachchi H.M."/>
            <person name="Berlin A.M."/>
            <person name="Chapman S.B."/>
            <person name="Gainer-Dewar J."/>
            <person name="Goldberg J."/>
            <person name="Griggs A."/>
            <person name="Gujja S."/>
            <person name="Hansen M."/>
            <person name="Howarth C."/>
            <person name="Imamovic A."/>
            <person name="Ireland A."/>
            <person name="Larimer J."/>
            <person name="McCowan C."/>
            <person name="Murphy C."/>
            <person name="Pearson M."/>
            <person name="Poon T.W."/>
            <person name="Priest M."/>
            <person name="Roberts A."/>
            <person name="Saif S."/>
            <person name="Shea T."/>
            <person name="Sisk P."/>
            <person name="Sykes S."/>
            <person name="Wortman J."/>
            <person name="Nusbaum C."/>
            <person name="Birren B."/>
        </authorList>
    </citation>
    <scope>NUCLEOTIDE SEQUENCE [LARGE SCALE GENOMIC DNA]</scope>
    <source>
        <strain evidence="2 3">Palo Alto/Uganda</strain>
    </source>
</reference>
<reference evidence="2 3" key="2">
    <citation type="submission" date="2013-02" db="EMBL/GenBank/DDBJ databases">
        <title>The Genome Sequence of Plasmodium falciparum Palo Alto/Uganda.</title>
        <authorList>
            <consortium name="The Broad Institute Genome Sequencing Platform"/>
            <consortium name="The Broad Institute Genome Sequencing Center for Infectious Disease"/>
            <person name="Neafsey D."/>
            <person name="Cheeseman I."/>
            <person name="Volkman S."/>
            <person name="Adams J."/>
            <person name="Walker B."/>
            <person name="Young S.K."/>
            <person name="Zeng Q."/>
            <person name="Gargeya S."/>
            <person name="Fitzgerald M."/>
            <person name="Haas B."/>
            <person name="Abouelleil A."/>
            <person name="Alvarado L."/>
            <person name="Arachchi H.M."/>
            <person name="Berlin A.M."/>
            <person name="Chapman S.B."/>
            <person name="Dewar J."/>
            <person name="Goldberg J."/>
            <person name="Griggs A."/>
            <person name="Gujja S."/>
            <person name="Hansen M."/>
            <person name="Howarth C."/>
            <person name="Imamovic A."/>
            <person name="Larimer J."/>
            <person name="McCowan C."/>
            <person name="Murphy C."/>
            <person name="Neiman D."/>
            <person name="Pearson M."/>
            <person name="Priest M."/>
            <person name="Roberts A."/>
            <person name="Saif S."/>
            <person name="Shea T."/>
            <person name="Sisk P."/>
            <person name="Sykes S."/>
            <person name="Wortman J."/>
            <person name="Nusbaum C."/>
            <person name="Birren B."/>
        </authorList>
    </citation>
    <scope>NUCLEOTIDE SEQUENCE [LARGE SCALE GENOMIC DNA]</scope>
    <source>
        <strain evidence="2 3">Palo Alto/Uganda</strain>
    </source>
</reference>
<sequence>MIQGGKKHLYKNIIFDLICVKNLNEIYKKDIKKLVSHFFIVSIFFMLEKCSHCILFLIHIYNKI</sequence>
<feature type="transmembrane region" description="Helical" evidence="1">
    <location>
        <begin position="38"/>
        <end position="61"/>
    </location>
</feature>
<keyword evidence="1" id="KW-0472">Membrane</keyword>
<dbReference type="AlphaFoldDB" id="W4ITF5"/>
<accession>W4ITF5</accession>
<proteinExistence type="predicted"/>
<dbReference type="Proteomes" id="UP000019103">
    <property type="component" value="Unassembled WGS sequence"/>
</dbReference>
<keyword evidence="1" id="KW-1133">Transmembrane helix</keyword>
<evidence type="ECO:0000256" key="1">
    <source>
        <dbReference type="SAM" id="Phobius"/>
    </source>
</evidence>
<name>W4ITF5_PLAFP</name>
<evidence type="ECO:0000313" key="2">
    <source>
        <dbReference type="EMBL" id="ETW53288.1"/>
    </source>
</evidence>
<gene>
    <name evidence="2" type="ORF">PFUGPA_04915</name>
</gene>
<dbReference type="EMBL" id="KI927386">
    <property type="protein sequence ID" value="ETW53288.1"/>
    <property type="molecule type" value="Genomic_DNA"/>
</dbReference>